<evidence type="ECO:0000313" key="1">
    <source>
        <dbReference type="EMBL" id="OJD22912.1"/>
    </source>
</evidence>
<dbReference type="Proteomes" id="UP000242791">
    <property type="component" value="Unassembled WGS sequence"/>
</dbReference>
<dbReference type="EMBL" id="LGTZ01000925">
    <property type="protein sequence ID" value="OJD22912.1"/>
    <property type="molecule type" value="Genomic_DNA"/>
</dbReference>
<gene>
    <name evidence="1" type="ORF">ACJ73_05738</name>
</gene>
<comment type="caution">
    <text evidence="1">The sequence shown here is derived from an EMBL/GenBank/DDBJ whole genome shotgun (WGS) entry which is preliminary data.</text>
</comment>
<accession>A0A1J9Q320</accession>
<sequence>MALDLIDLRRETEGTESFNAQRGHAEAWKMLGGHEDITIVHTVKQAVQYIRENYHKMNILVTGSHYLVGSTLYTISCV</sequence>
<evidence type="ECO:0000313" key="2">
    <source>
        <dbReference type="Proteomes" id="UP000242791"/>
    </source>
</evidence>
<protein>
    <submittedName>
        <fullName evidence="1">Uncharacterized protein</fullName>
    </submittedName>
</protein>
<proteinExistence type="predicted"/>
<reference evidence="1 2" key="1">
    <citation type="submission" date="2015-08" db="EMBL/GenBank/DDBJ databases">
        <title>Emmonsia species relationships and genome sequence.</title>
        <authorList>
            <person name="Cuomo C.A."/>
            <person name="Schwartz I.S."/>
            <person name="Kenyon C."/>
            <person name="De Hoog G.S."/>
            <person name="Govender N.P."/>
            <person name="Botha A."/>
            <person name="Moreno L."/>
            <person name="De Vries M."/>
            <person name="Munoz J.F."/>
            <person name="Stielow J.B."/>
        </authorList>
    </citation>
    <scope>NUCLEOTIDE SEQUENCE [LARGE SCALE GENOMIC DNA]</scope>
    <source>
        <strain evidence="1 2">EI222</strain>
    </source>
</reference>
<dbReference type="AlphaFoldDB" id="A0A1J9Q320"/>
<organism evidence="1 2">
    <name type="scientific">Blastomyces percursus</name>
    <dbReference type="NCBI Taxonomy" id="1658174"/>
    <lineage>
        <taxon>Eukaryota</taxon>
        <taxon>Fungi</taxon>
        <taxon>Dikarya</taxon>
        <taxon>Ascomycota</taxon>
        <taxon>Pezizomycotina</taxon>
        <taxon>Eurotiomycetes</taxon>
        <taxon>Eurotiomycetidae</taxon>
        <taxon>Onygenales</taxon>
        <taxon>Ajellomycetaceae</taxon>
        <taxon>Blastomyces</taxon>
    </lineage>
</organism>
<dbReference type="VEuPathDB" id="FungiDB:ACJ73_05738"/>
<keyword evidence="2" id="KW-1185">Reference proteome</keyword>
<name>A0A1J9Q320_9EURO</name>